<name>A0A6I1FN15_9BACI</name>
<accession>A0A6I1FN15</accession>
<proteinExistence type="predicted"/>
<dbReference type="RefSeq" id="WP_152149831.1">
    <property type="nucleotide sequence ID" value="NZ_WEIO01000002.1"/>
</dbReference>
<evidence type="ECO:0000313" key="1">
    <source>
        <dbReference type="EMBL" id="KAB7707844.1"/>
    </source>
</evidence>
<organism evidence="1 2">
    <name type="scientific">Bacillus aerolatus</name>
    <dbReference type="NCBI Taxonomy" id="2653354"/>
    <lineage>
        <taxon>Bacteria</taxon>
        <taxon>Bacillati</taxon>
        <taxon>Bacillota</taxon>
        <taxon>Bacilli</taxon>
        <taxon>Bacillales</taxon>
        <taxon>Bacillaceae</taxon>
        <taxon>Bacillus</taxon>
    </lineage>
</organism>
<gene>
    <name evidence="1" type="ORF">F9802_03795</name>
</gene>
<reference evidence="1 2" key="1">
    <citation type="submission" date="2019-10" db="EMBL/GenBank/DDBJ databases">
        <title>Bacillus aerolatum sp. nov., isolated from bioaerosol of sport playgrounds.</title>
        <authorList>
            <person name="Chen P."/>
            <person name="Zhang G."/>
        </authorList>
    </citation>
    <scope>NUCLEOTIDE SEQUENCE [LARGE SCALE GENOMIC DNA]</scope>
    <source>
        <strain evidence="1 2">CX253</strain>
    </source>
</reference>
<dbReference type="Proteomes" id="UP000429595">
    <property type="component" value="Unassembled WGS sequence"/>
</dbReference>
<sequence length="80" mass="9115">MEITAKFCPCNFEYELDDVKDQLEEMGIIVLEDRCLNYCGQCLIQPYALVNGQNITGNSPEELLKNILQSIDSINQTDKQ</sequence>
<evidence type="ECO:0000313" key="2">
    <source>
        <dbReference type="Proteomes" id="UP000429595"/>
    </source>
</evidence>
<dbReference type="InterPro" id="IPR009910">
    <property type="entry name" value="DUF1450"/>
</dbReference>
<keyword evidence="2" id="KW-1185">Reference proteome</keyword>
<protein>
    <submittedName>
        <fullName evidence="1">DUF1450 domain-containing protein</fullName>
    </submittedName>
</protein>
<dbReference type="Pfam" id="PF07293">
    <property type="entry name" value="DUF1450"/>
    <property type="match status" value="1"/>
</dbReference>
<dbReference type="EMBL" id="WEIO01000002">
    <property type="protein sequence ID" value="KAB7707844.1"/>
    <property type="molecule type" value="Genomic_DNA"/>
</dbReference>
<comment type="caution">
    <text evidence="1">The sequence shown here is derived from an EMBL/GenBank/DDBJ whole genome shotgun (WGS) entry which is preliminary data.</text>
</comment>
<dbReference type="AlphaFoldDB" id="A0A6I1FN15"/>